<feature type="region of interest" description="Disordered" evidence="1">
    <location>
        <begin position="1"/>
        <end position="73"/>
    </location>
</feature>
<proteinExistence type="predicted"/>
<evidence type="ECO:0000313" key="3">
    <source>
        <dbReference type="Proteomes" id="UP001066276"/>
    </source>
</evidence>
<gene>
    <name evidence="2" type="ORF">NDU88_002675</name>
</gene>
<evidence type="ECO:0000313" key="2">
    <source>
        <dbReference type="EMBL" id="KAJ1177420.1"/>
    </source>
</evidence>
<accession>A0AAV7TMG0</accession>
<sequence>MRSTAAPSGPTKNPVAYDLPRRLARDSRRELRPDPRGGLACGSTGPELTEVDREDRPVAPGRCQIRGEAAEER</sequence>
<dbReference type="EMBL" id="JANPWB010000006">
    <property type="protein sequence ID" value="KAJ1177420.1"/>
    <property type="molecule type" value="Genomic_DNA"/>
</dbReference>
<dbReference type="Proteomes" id="UP001066276">
    <property type="component" value="Chromosome 3_2"/>
</dbReference>
<reference evidence="2" key="1">
    <citation type="journal article" date="2022" name="bioRxiv">
        <title>Sequencing and chromosome-scale assembly of the giantPleurodeles waltlgenome.</title>
        <authorList>
            <person name="Brown T."/>
            <person name="Elewa A."/>
            <person name="Iarovenko S."/>
            <person name="Subramanian E."/>
            <person name="Araus A.J."/>
            <person name="Petzold A."/>
            <person name="Susuki M."/>
            <person name="Suzuki K.-i.T."/>
            <person name="Hayashi T."/>
            <person name="Toyoda A."/>
            <person name="Oliveira C."/>
            <person name="Osipova E."/>
            <person name="Leigh N.D."/>
            <person name="Simon A."/>
            <person name="Yun M.H."/>
        </authorList>
    </citation>
    <scope>NUCLEOTIDE SEQUENCE</scope>
    <source>
        <strain evidence="2">20211129_DDA</strain>
        <tissue evidence="2">Liver</tissue>
    </source>
</reference>
<feature type="compositionally biased region" description="Basic and acidic residues" evidence="1">
    <location>
        <begin position="19"/>
        <end position="35"/>
    </location>
</feature>
<protein>
    <submittedName>
        <fullName evidence="2">Uncharacterized protein</fullName>
    </submittedName>
</protein>
<evidence type="ECO:0000256" key="1">
    <source>
        <dbReference type="SAM" id="MobiDB-lite"/>
    </source>
</evidence>
<name>A0AAV7TMG0_PLEWA</name>
<organism evidence="2 3">
    <name type="scientific">Pleurodeles waltl</name>
    <name type="common">Iberian ribbed newt</name>
    <dbReference type="NCBI Taxonomy" id="8319"/>
    <lineage>
        <taxon>Eukaryota</taxon>
        <taxon>Metazoa</taxon>
        <taxon>Chordata</taxon>
        <taxon>Craniata</taxon>
        <taxon>Vertebrata</taxon>
        <taxon>Euteleostomi</taxon>
        <taxon>Amphibia</taxon>
        <taxon>Batrachia</taxon>
        <taxon>Caudata</taxon>
        <taxon>Salamandroidea</taxon>
        <taxon>Salamandridae</taxon>
        <taxon>Pleurodelinae</taxon>
        <taxon>Pleurodeles</taxon>
    </lineage>
</organism>
<keyword evidence="3" id="KW-1185">Reference proteome</keyword>
<dbReference type="AlphaFoldDB" id="A0AAV7TMG0"/>
<comment type="caution">
    <text evidence="2">The sequence shown here is derived from an EMBL/GenBank/DDBJ whole genome shotgun (WGS) entry which is preliminary data.</text>
</comment>